<sequence length="392" mass="44489">MNEFNDEYTRSVGKSALRRTWIRVDLLNDNYIKLDSLECDIISGSITIQNALDSDLARRKGNLVLASRKDLNEDFYKITLKNCVQIYIGIENIALKQQYEFNMGIYLLNSPNTKISVSERTITLDLCDLIENYSTFSNGLVGKLSFGADANLAETILNIATNSNLMGLSSDKTLIESCDSLIDSAQTFEQDTDLVDVLKKLISLHPIYDIYFNNSGYFIFELIKQRTTDSAIDYIDNDFPSLISIDYKKNWENVRNDIIVNGAMISNDDGTTTQAKYELRNETGNELSIDKLGLHRKVISNDNDKTDTMCQSEAIYWMDKYSNFAETLTLQMIPAPYLVPNKVIEVNLEYEDITITGRWLIDSISIDLKFDGLQTVTCHKLYNQAILNGTTV</sequence>
<dbReference type="Proteomes" id="UP001193748">
    <property type="component" value="Unassembled WGS sequence"/>
</dbReference>
<reference evidence="1" key="1">
    <citation type="submission" date="2020-05" db="EMBL/GenBank/DDBJ databases">
        <authorList>
            <person name="Brown S."/>
            <person name="Huntemann M."/>
            <person name="Clum A."/>
            <person name="Spunde A."/>
            <person name="Palaniappan K."/>
            <person name="Ritter S."/>
            <person name="Mikhailova N."/>
            <person name="Chen I.-M."/>
            <person name="Stamatis D."/>
            <person name="Reddy T."/>
            <person name="O'Malley R."/>
            <person name="Daum C."/>
            <person name="Shapiro N."/>
            <person name="Ivanova N."/>
            <person name="Kyrpides N."/>
            <person name="Woyke T."/>
        </authorList>
    </citation>
    <scope>NUCLEOTIDE SEQUENCE</scope>
    <source>
        <strain evidence="1">DJ080</strain>
    </source>
</reference>
<protein>
    <submittedName>
        <fullName evidence="1">Uncharacterized protein</fullName>
    </submittedName>
</protein>
<dbReference type="EMBL" id="JABSWW010000001">
    <property type="protein sequence ID" value="NRT88879.1"/>
    <property type="molecule type" value="Genomic_DNA"/>
</dbReference>
<organism evidence="1 2">
    <name type="scientific">Clostridium beijerinckii</name>
    <name type="common">Clostridium MP</name>
    <dbReference type="NCBI Taxonomy" id="1520"/>
    <lineage>
        <taxon>Bacteria</taxon>
        <taxon>Bacillati</taxon>
        <taxon>Bacillota</taxon>
        <taxon>Clostridia</taxon>
        <taxon>Eubacteriales</taxon>
        <taxon>Clostridiaceae</taxon>
        <taxon>Clostridium</taxon>
    </lineage>
</organism>
<reference evidence="1" key="2">
    <citation type="journal article" date="2022" name="Nat. Biotechnol.">
        <title>Carbon-negative production of acetone and isopropanol by gas fermentation at industrial pilot scale.</title>
        <authorList>
            <person name="Liew F.E."/>
            <person name="Nogle R."/>
            <person name="Abdalla T."/>
            <person name="Rasor B.J."/>
            <person name="Canter C."/>
            <person name="Jensen R.O."/>
            <person name="Wang L."/>
            <person name="Strutz J."/>
            <person name="Chirania P."/>
            <person name="De Tissera S."/>
            <person name="Mueller A.P."/>
            <person name="Ruan Z."/>
            <person name="Gao A."/>
            <person name="Tran L."/>
            <person name="Engle N.L."/>
            <person name="Bromley J.C."/>
            <person name="Daniell J."/>
            <person name="Conrado R."/>
            <person name="Tschaplinski T.J."/>
            <person name="Giannone R.J."/>
            <person name="Hettich R.L."/>
            <person name="Karim A.S."/>
            <person name="Simpson S.D."/>
            <person name="Brown S.D."/>
            <person name="Leang C."/>
            <person name="Jewett M.C."/>
            <person name="Kopke M."/>
        </authorList>
    </citation>
    <scope>NUCLEOTIDE SEQUENCE</scope>
    <source>
        <strain evidence="1">DJ080</strain>
    </source>
</reference>
<gene>
    <name evidence="1" type="ORF">B0H41_002558</name>
</gene>
<name>A0AAX0B0W8_CLOBE</name>
<proteinExistence type="predicted"/>
<comment type="caution">
    <text evidence="1">The sequence shown here is derived from an EMBL/GenBank/DDBJ whole genome shotgun (WGS) entry which is preliminary data.</text>
</comment>
<evidence type="ECO:0000313" key="1">
    <source>
        <dbReference type="EMBL" id="NRT88879.1"/>
    </source>
</evidence>
<accession>A0AAX0B0W8</accession>
<dbReference type="AlphaFoldDB" id="A0AAX0B0W8"/>
<evidence type="ECO:0000313" key="2">
    <source>
        <dbReference type="Proteomes" id="UP001193748"/>
    </source>
</evidence>
<dbReference type="RefSeq" id="WP_173711005.1">
    <property type="nucleotide sequence ID" value="NZ_JABSWW010000001.1"/>
</dbReference>